<evidence type="ECO:0008006" key="9">
    <source>
        <dbReference type="Google" id="ProtNLM"/>
    </source>
</evidence>
<evidence type="ECO:0000256" key="4">
    <source>
        <dbReference type="ARBA" id="ARBA00022525"/>
    </source>
</evidence>
<comment type="similarity">
    <text evidence="2">Belongs to the plant self-incompatibility (S1) protein family.</text>
</comment>
<feature type="chain" id="PRO_5043955609" description="S-protein homolog" evidence="6">
    <location>
        <begin position="26"/>
        <end position="138"/>
    </location>
</feature>
<protein>
    <recommendedName>
        <fullName evidence="9">S-protein homolog</fullName>
    </recommendedName>
</protein>
<comment type="subcellular location">
    <subcellularLocation>
        <location evidence="1">Secreted</location>
    </subcellularLocation>
</comment>
<dbReference type="AlphaFoldDB" id="A0AAV6L841"/>
<organism evidence="7 8">
    <name type="scientific">Rhododendron griersonianum</name>
    <dbReference type="NCBI Taxonomy" id="479676"/>
    <lineage>
        <taxon>Eukaryota</taxon>
        <taxon>Viridiplantae</taxon>
        <taxon>Streptophyta</taxon>
        <taxon>Embryophyta</taxon>
        <taxon>Tracheophyta</taxon>
        <taxon>Spermatophyta</taxon>
        <taxon>Magnoliopsida</taxon>
        <taxon>eudicotyledons</taxon>
        <taxon>Gunneridae</taxon>
        <taxon>Pentapetalae</taxon>
        <taxon>asterids</taxon>
        <taxon>Ericales</taxon>
        <taxon>Ericaceae</taxon>
        <taxon>Ericoideae</taxon>
        <taxon>Rhodoreae</taxon>
        <taxon>Rhododendron</taxon>
    </lineage>
</organism>
<sequence>MSHPKSYLLMLALTITAMHLSPVESLTLASGSVIVVNVLPAYLTIHCWSNAGNDLGTQTVLDRFTWNASIVAGRKNEVYTCDLGEGGLHGRFSLFDVARDWNKDRCGFTNFRCYWQVKTDGIYQYFSKSQTFELQYRW</sequence>
<keyword evidence="4" id="KW-0964">Secreted</keyword>
<evidence type="ECO:0000256" key="5">
    <source>
        <dbReference type="ARBA" id="ARBA00022729"/>
    </source>
</evidence>
<keyword evidence="3" id="KW-0713">Self-incompatibility</keyword>
<evidence type="ECO:0000313" key="7">
    <source>
        <dbReference type="EMBL" id="KAG5560553.1"/>
    </source>
</evidence>
<comment type="caution">
    <text evidence="7">The sequence shown here is derived from an EMBL/GenBank/DDBJ whole genome shotgun (WGS) entry which is preliminary data.</text>
</comment>
<dbReference type="GO" id="GO:0060320">
    <property type="term" value="P:rejection of self pollen"/>
    <property type="evidence" value="ECO:0007669"/>
    <property type="project" value="UniProtKB-KW"/>
</dbReference>
<dbReference type="Pfam" id="PF05938">
    <property type="entry name" value="Self-incomp_S1"/>
    <property type="match status" value="1"/>
</dbReference>
<accession>A0AAV6L841</accession>
<dbReference type="GO" id="GO:0005576">
    <property type="term" value="C:extracellular region"/>
    <property type="evidence" value="ECO:0007669"/>
    <property type="project" value="UniProtKB-SubCell"/>
</dbReference>
<name>A0AAV6L841_9ERIC</name>
<dbReference type="Proteomes" id="UP000823749">
    <property type="component" value="Chromosome 2"/>
</dbReference>
<keyword evidence="5 6" id="KW-0732">Signal</keyword>
<proteinExistence type="inferred from homology"/>
<evidence type="ECO:0000256" key="1">
    <source>
        <dbReference type="ARBA" id="ARBA00004613"/>
    </source>
</evidence>
<gene>
    <name evidence="7" type="ORF">RHGRI_003768</name>
</gene>
<keyword evidence="8" id="KW-1185">Reference proteome</keyword>
<evidence type="ECO:0000313" key="8">
    <source>
        <dbReference type="Proteomes" id="UP000823749"/>
    </source>
</evidence>
<evidence type="ECO:0000256" key="6">
    <source>
        <dbReference type="SAM" id="SignalP"/>
    </source>
</evidence>
<feature type="signal peptide" evidence="6">
    <location>
        <begin position="1"/>
        <end position="25"/>
    </location>
</feature>
<evidence type="ECO:0000256" key="3">
    <source>
        <dbReference type="ARBA" id="ARBA00022471"/>
    </source>
</evidence>
<reference evidence="7" key="1">
    <citation type="submission" date="2020-08" db="EMBL/GenBank/DDBJ databases">
        <title>Plant Genome Project.</title>
        <authorList>
            <person name="Zhang R.-G."/>
        </authorList>
    </citation>
    <scope>NUCLEOTIDE SEQUENCE</scope>
    <source>
        <strain evidence="7">WSP0</strain>
        <tissue evidence="7">Leaf</tissue>
    </source>
</reference>
<dbReference type="InterPro" id="IPR010264">
    <property type="entry name" value="Self-incomp_S1"/>
</dbReference>
<dbReference type="EMBL" id="JACTNZ010000002">
    <property type="protein sequence ID" value="KAG5560553.1"/>
    <property type="molecule type" value="Genomic_DNA"/>
</dbReference>
<evidence type="ECO:0000256" key="2">
    <source>
        <dbReference type="ARBA" id="ARBA00005581"/>
    </source>
</evidence>